<feature type="domain" description="SsuA/THI5-like" evidence="2">
    <location>
        <begin position="72"/>
        <end position="281"/>
    </location>
</feature>
<name>A0A1I3ZNH0_9GAMM</name>
<evidence type="ECO:0000313" key="4">
    <source>
        <dbReference type="Proteomes" id="UP000198841"/>
    </source>
</evidence>
<evidence type="ECO:0000313" key="3">
    <source>
        <dbReference type="EMBL" id="SFK45694.1"/>
    </source>
</evidence>
<dbReference type="InterPro" id="IPR006311">
    <property type="entry name" value="TAT_signal"/>
</dbReference>
<proteinExistence type="predicted"/>
<accession>A0A1I3ZNH0</accession>
<dbReference type="Proteomes" id="UP000198841">
    <property type="component" value="Unassembled WGS sequence"/>
</dbReference>
<dbReference type="SUPFAM" id="SSF53850">
    <property type="entry name" value="Periplasmic binding protein-like II"/>
    <property type="match status" value="1"/>
</dbReference>
<dbReference type="Pfam" id="PF09084">
    <property type="entry name" value="NMT1"/>
    <property type="match status" value="1"/>
</dbReference>
<reference evidence="3 4" key="1">
    <citation type="submission" date="2016-10" db="EMBL/GenBank/DDBJ databases">
        <authorList>
            <person name="Varghese N."/>
            <person name="Submissions S."/>
        </authorList>
    </citation>
    <scope>NUCLEOTIDE SEQUENCE [LARGE SCALE GENOMIC DNA]</scope>
    <source>
        <strain evidence="3 4">YR512</strain>
    </source>
</reference>
<organism evidence="3 4">
    <name type="scientific">Candidatus Pantoea symbiotica</name>
    <dbReference type="NCBI Taxonomy" id="1884370"/>
    <lineage>
        <taxon>Bacteria</taxon>
        <taxon>Pseudomonadati</taxon>
        <taxon>Pseudomonadota</taxon>
        <taxon>Gammaproteobacteria</taxon>
        <taxon>Enterobacterales</taxon>
        <taxon>Erwiniaceae</taxon>
        <taxon>Pantoea</taxon>
    </lineage>
</organism>
<comment type="caution">
    <text evidence="3">The sequence shown here is derived from an EMBL/GenBank/DDBJ whole genome shotgun (WGS) entry which is preliminary data.</text>
</comment>
<dbReference type="InterPro" id="IPR015168">
    <property type="entry name" value="SsuA/THI5"/>
</dbReference>
<feature type="signal peptide" evidence="1">
    <location>
        <begin position="1"/>
        <end position="31"/>
    </location>
</feature>
<sequence>MPNNYLVSRRHFLGYSAAAAMAATLPGRVFADDHMAGMQMPGDLLQEGPGKWALAKPTHVRLAVNLNAICLAPVVVADQHNFFKAHNLEVEFVNFGNSTELLLESIATGKAEAAIGMALRWLKALEQGFDVKLTAGTHGGCMRLLARDGGPTTLEQLKGKTIGVTDMAGADKNFFSLMLKKHGVDPNTDVDWRVFPQDLLPMVLEKGEIQAASGSDPVMWRLTQKPGYREIGTNLMDEYAKLSCCVVGTRGSLIREQPEVAAAITHAILQAHAYAAKHPEAIGSEFNGQALNTTPQEIASVLKTHTHGHYSVGNAFVNEIDVYARDLKAINVLRPETDPLLFAKGITSNVLV</sequence>
<dbReference type="PANTHER" id="PTHR30024">
    <property type="entry name" value="ALIPHATIC SULFONATES-BINDING PROTEIN-RELATED"/>
    <property type="match status" value="1"/>
</dbReference>
<dbReference type="PANTHER" id="PTHR30024:SF21">
    <property type="entry name" value="ABC TRANSPORTER SUBSTRATE-BINDING PROTEIN"/>
    <property type="match status" value="1"/>
</dbReference>
<dbReference type="Gene3D" id="3.40.190.10">
    <property type="entry name" value="Periplasmic binding protein-like II"/>
    <property type="match status" value="2"/>
</dbReference>
<evidence type="ECO:0000259" key="2">
    <source>
        <dbReference type="Pfam" id="PF09084"/>
    </source>
</evidence>
<dbReference type="EMBL" id="FOSD01000007">
    <property type="protein sequence ID" value="SFK45694.1"/>
    <property type="molecule type" value="Genomic_DNA"/>
</dbReference>
<dbReference type="RefSeq" id="WP_008109525.1">
    <property type="nucleotide sequence ID" value="NZ_FOSD01000007.1"/>
</dbReference>
<dbReference type="PROSITE" id="PS51318">
    <property type="entry name" value="TAT"/>
    <property type="match status" value="1"/>
</dbReference>
<protein>
    <submittedName>
        <fullName evidence="3">NitT/TauT family transport system substrate-binding protein</fullName>
    </submittedName>
</protein>
<keyword evidence="1" id="KW-0732">Signal</keyword>
<feature type="chain" id="PRO_5045315208" evidence="1">
    <location>
        <begin position="32"/>
        <end position="352"/>
    </location>
</feature>
<gene>
    <name evidence="3" type="ORF">SAMN05518863_107112</name>
</gene>
<evidence type="ECO:0000256" key="1">
    <source>
        <dbReference type="SAM" id="SignalP"/>
    </source>
</evidence>
<keyword evidence="4" id="KW-1185">Reference proteome</keyword>